<keyword evidence="9" id="KW-1185">Reference proteome</keyword>
<evidence type="ECO:0000256" key="5">
    <source>
        <dbReference type="ARBA" id="ARBA00022821"/>
    </source>
</evidence>
<keyword evidence="3" id="KW-0677">Repeat</keyword>
<dbReference type="InterPro" id="IPR042197">
    <property type="entry name" value="Apaf_helical"/>
</dbReference>
<keyword evidence="2" id="KW-0433">Leucine-rich repeat</keyword>
<sequence>MEVVASILGSAVAEGGHVLCGPFCSKINNTVKIQSNLQALEKELEVLIGLRDDMICQLALAEKDGKVPRTQVKAWVRSVDEFIFEVDLMQESVRAKEKKHYCFYSCCPQYRHGSKVARMLKEVQGLKSAGIFPAGLVIANPEAKSVEHIPGPSIEHQTTASKTLGKLMKLLDCDEIRRIGIWGLGGIGKTTLVKNLNNILKRDSSAHRSGMVIWATVSKELNLRWVQAQIAERLNLDVKMEESMQRLGIRLHERLLRESNFLLILDDVWETIDLDSLGVPQPEDHGGSKIILTSRSLEVCMAMKTDVEVRVDLLNDDEAWQLFSQNAGVAASKDPIKPFAQAIARECKGLPLAIITMGTAMRGKTNVKLWKHALKEWQKSVPCIKGIENNVYNSLKWSYDALEGNSKYCFLYCSLFPEDFSIEESELVRYWLAEGLIDEQENHEDSFNRGISLIENLKDHCLLEDGASEGTVKIHDVVRDVAIWIASSLENRCKSLVRSGAGLTEVSETELVNSLKRVSFMNNSITKLPDCKVHCPETLTLLLQGNFPLGRVPEKFLDGFPALRVLNLSGTRIHSLPLSLLQLHNCRALLLRDCFYLEDLPALGGLTKLQDLDLSATSIRELPRGMENLSNLRRLNLSRTHYLKKIQAGIICRLSSLEILDMTLSDYHWRVKGQEDEGQTNFEELGCLERLLVLSIRLENIPSQGTEDLTWIGRLRSFQFFIGPTANSLPTKHDERRVTISGIDLSGEWIGWLLTNASSLILNNCWGLDQMLETLVIDSVGAFASLKSLTIAGSRSSLRPIGGCAAHDDLLPNLEELHLHDLAYLGNISGLVGYLGLRFSKLRLMEVTQCPRLKYLLTYGSFILALPNLQEIKVSFCDNLVELFCYYSELNFTPETVVPNLRNLELKNLPKLRTICRQKESWQCLEQVKVIKCNLLRELPLTAQNADTVKEIIGELQWWNLLNCDQDTKSSLHPCFKQAKGKMELGPMEMQKIDGTVL</sequence>
<keyword evidence="6" id="KW-0067">ATP-binding</keyword>
<dbReference type="GO" id="GO:0043531">
    <property type="term" value="F:ADP binding"/>
    <property type="evidence" value="ECO:0007669"/>
    <property type="project" value="InterPro"/>
</dbReference>
<evidence type="ECO:0000313" key="8">
    <source>
        <dbReference type="EMBL" id="KDO52926.1"/>
    </source>
</evidence>
<dbReference type="InterPro" id="IPR003591">
    <property type="entry name" value="Leu-rich_rpt_typical-subtyp"/>
</dbReference>
<dbReference type="InterPro" id="IPR002182">
    <property type="entry name" value="NB-ARC"/>
</dbReference>
<dbReference type="SUPFAM" id="SSF52058">
    <property type="entry name" value="L domain-like"/>
    <property type="match status" value="1"/>
</dbReference>
<dbReference type="Pfam" id="PF23247">
    <property type="entry name" value="LRR_RPS2"/>
    <property type="match status" value="1"/>
</dbReference>
<dbReference type="FunFam" id="3.40.50.300:FF:001091">
    <property type="entry name" value="Probable disease resistance protein At1g61300"/>
    <property type="match status" value="1"/>
</dbReference>
<protein>
    <recommendedName>
        <fullName evidence="7">AAA+ ATPase domain-containing protein</fullName>
    </recommendedName>
</protein>
<proteinExistence type="inferred from homology"/>
<dbReference type="AlphaFoldDB" id="A0A067EPS2"/>
<dbReference type="SUPFAM" id="SSF52540">
    <property type="entry name" value="P-loop containing nucleoside triphosphate hydrolases"/>
    <property type="match status" value="1"/>
</dbReference>
<name>A0A067EPS2_CITSI</name>
<dbReference type="FunFam" id="1.10.10.10:FF:000322">
    <property type="entry name" value="Probable disease resistance protein At1g63360"/>
    <property type="match status" value="1"/>
</dbReference>
<dbReference type="InterPro" id="IPR027417">
    <property type="entry name" value="P-loop_NTPase"/>
</dbReference>
<dbReference type="Gene3D" id="3.40.50.300">
    <property type="entry name" value="P-loop containing nucleotide triphosphate hydrolases"/>
    <property type="match status" value="1"/>
</dbReference>
<evidence type="ECO:0000256" key="1">
    <source>
        <dbReference type="ARBA" id="ARBA00008894"/>
    </source>
</evidence>
<dbReference type="Pfam" id="PF23559">
    <property type="entry name" value="WHD_DRP"/>
    <property type="match status" value="1"/>
</dbReference>
<dbReference type="GO" id="GO:0006952">
    <property type="term" value="P:defense response"/>
    <property type="evidence" value="ECO:0007669"/>
    <property type="project" value="UniProtKB-KW"/>
</dbReference>
<evidence type="ECO:0000256" key="4">
    <source>
        <dbReference type="ARBA" id="ARBA00022741"/>
    </source>
</evidence>
<dbReference type="InterPro" id="IPR003593">
    <property type="entry name" value="AAA+_ATPase"/>
</dbReference>
<dbReference type="STRING" id="2711.A0A067EPS2"/>
<dbReference type="EMBL" id="KK785024">
    <property type="protein sequence ID" value="KDO52926.1"/>
    <property type="molecule type" value="Genomic_DNA"/>
</dbReference>
<evidence type="ECO:0000259" key="7">
    <source>
        <dbReference type="SMART" id="SM00382"/>
    </source>
</evidence>
<evidence type="ECO:0000256" key="2">
    <source>
        <dbReference type="ARBA" id="ARBA00022614"/>
    </source>
</evidence>
<dbReference type="GO" id="GO:0005524">
    <property type="term" value="F:ATP binding"/>
    <property type="evidence" value="ECO:0007669"/>
    <property type="project" value="UniProtKB-KW"/>
</dbReference>
<dbReference type="Pfam" id="PF00931">
    <property type="entry name" value="NB-ARC"/>
    <property type="match status" value="1"/>
</dbReference>
<dbReference type="InterPro" id="IPR058922">
    <property type="entry name" value="WHD_DRP"/>
</dbReference>
<reference evidence="8 9" key="1">
    <citation type="submission" date="2014-04" db="EMBL/GenBank/DDBJ databases">
        <authorList>
            <consortium name="International Citrus Genome Consortium"/>
            <person name="Gmitter F."/>
            <person name="Chen C."/>
            <person name="Farmerie W."/>
            <person name="Harkins T."/>
            <person name="Desany B."/>
            <person name="Mohiuddin M."/>
            <person name="Kodira C."/>
            <person name="Borodovsky M."/>
            <person name="Lomsadze A."/>
            <person name="Burns P."/>
            <person name="Jenkins J."/>
            <person name="Prochnik S."/>
            <person name="Shu S."/>
            <person name="Chapman J."/>
            <person name="Pitluck S."/>
            <person name="Schmutz J."/>
            <person name="Rokhsar D."/>
        </authorList>
    </citation>
    <scope>NUCLEOTIDE SEQUENCE</scope>
</reference>
<keyword evidence="4" id="KW-0547">Nucleotide-binding</keyword>
<accession>A0A067EPS2</accession>
<dbReference type="PANTHER" id="PTHR33463:SF202">
    <property type="entry name" value="NB-ARC DOMAIN-CONTAINING PROTEIN"/>
    <property type="match status" value="1"/>
</dbReference>
<keyword evidence="5" id="KW-0611">Plant defense</keyword>
<evidence type="ECO:0000256" key="3">
    <source>
        <dbReference type="ARBA" id="ARBA00022737"/>
    </source>
</evidence>
<feature type="domain" description="AAA+ ATPase" evidence="7">
    <location>
        <begin position="175"/>
        <end position="315"/>
    </location>
</feature>
<dbReference type="SMART" id="SM00382">
    <property type="entry name" value="AAA"/>
    <property type="match status" value="1"/>
</dbReference>
<organism evidence="8 9">
    <name type="scientific">Citrus sinensis</name>
    <name type="common">Sweet orange</name>
    <name type="synonym">Citrus aurantium var. sinensis</name>
    <dbReference type="NCBI Taxonomy" id="2711"/>
    <lineage>
        <taxon>Eukaryota</taxon>
        <taxon>Viridiplantae</taxon>
        <taxon>Streptophyta</taxon>
        <taxon>Embryophyta</taxon>
        <taxon>Tracheophyta</taxon>
        <taxon>Spermatophyta</taxon>
        <taxon>Magnoliopsida</taxon>
        <taxon>eudicotyledons</taxon>
        <taxon>Gunneridae</taxon>
        <taxon>Pentapetalae</taxon>
        <taxon>rosids</taxon>
        <taxon>malvids</taxon>
        <taxon>Sapindales</taxon>
        <taxon>Rutaceae</taxon>
        <taxon>Aurantioideae</taxon>
        <taxon>Citrus</taxon>
    </lineage>
</organism>
<comment type="similarity">
    <text evidence="1">Belongs to the disease resistance NB-LRR family.</text>
</comment>
<dbReference type="SMR" id="A0A067EPS2"/>
<dbReference type="InterPro" id="IPR032675">
    <property type="entry name" value="LRR_dom_sf"/>
</dbReference>
<dbReference type="PRINTS" id="PR00364">
    <property type="entry name" value="DISEASERSIST"/>
</dbReference>
<evidence type="ECO:0000256" key="6">
    <source>
        <dbReference type="ARBA" id="ARBA00022840"/>
    </source>
</evidence>
<dbReference type="Gene3D" id="1.10.8.430">
    <property type="entry name" value="Helical domain of apoptotic protease-activating factors"/>
    <property type="match status" value="1"/>
</dbReference>
<dbReference type="InterPro" id="IPR050905">
    <property type="entry name" value="Plant_NBS-LRR"/>
</dbReference>
<evidence type="ECO:0000313" key="9">
    <source>
        <dbReference type="Proteomes" id="UP000027120"/>
    </source>
</evidence>
<dbReference type="Gene3D" id="3.80.10.10">
    <property type="entry name" value="Ribonuclease Inhibitor"/>
    <property type="match status" value="2"/>
</dbReference>
<dbReference type="SMART" id="SM00369">
    <property type="entry name" value="LRR_TYP"/>
    <property type="match status" value="2"/>
</dbReference>
<dbReference type="Proteomes" id="UP000027120">
    <property type="component" value="Unassembled WGS sequence"/>
</dbReference>
<dbReference type="InterPro" id="IPR057135">
    <property type="entry name" value="At4g27190-like_LRR"/>
</dbReference>
<gene>
    <name evidence="8" type="ORF">CISIN_1g001897mg</name>
</gene>
<dbReference type="PANTHER" id="PTHR33463">
    <property type="entry name" value="NB-ARC DOMAIN-CONTAINING PROTEIN-RELATED"/>
    <property type="match status" value="1"/>
</dbReference>